<reference evidence="2" key="1">
    <citation type="journal article" date="2015" name="Nature">
        <title>Complex archaea that bridge the gap between prokaryotes and eukaryotes.</title>
        <authorList>
            <person name="Spang A."/>
            <person name="Saw J.H."/>
            <person name="Jorgensen S.L."/>
            <person name="Zaremba-Niedzwiedzka K."/>
            <person name="Martijn J."/>
            <person name="Lind A.E."/>
            <person name="van Eijk R."/>
            <person name="Schleper C."/>
            <person name="Guy L."/>
            <person name="Ettema T.J."/>
        </authorList>
    </citation>
    <scope>NUCLEOTIDE SEQUENCE</scope>
</reference>
<organism evidence="2">
    <name type="scientific">marine sediment metagenome</name>
    <dbReference type="NCBI Taxonomy" id="412755"/>
    <lineage>
        <taxon>unclassified sequences</taxon>
        <taxon>metagenomes</taxon>
        <taxon>ecological metagenomes</taxon>
    </lineage>
</organism>
<feature type="transmembrane region" description="Helical" evidence="1">
    <location>
        <begin position="20"/>
        <end position="47"/>
    </location>
</feature>
<keyword evidence="1" id="KW-0812">Transmembrane</keyword>
<gene>
    <name evidence="2" type="ORF">LCGC14_1321040</name>
</gene>
<evidence type="ECO:0000313" key="2">
    <source>
        <dbReference type="EMBL" id="KKM82298.1"/>
    </source>
</evidence>
<evidence type="ECO:0000256" key="1">
    <source>
        <dbReference type="SAM" id="Phobius"/>
    </source>
</evidence>
<name>A0A0F9KK36_9ZZZZ</name>
<keyword evidence="1" id="KW-0472">Membrane</keyword>
<keyword evidence="1" id="KW-1133">Transmembrane helix</keyword>
<sequence length="78" mass="8200">MDNTPTAEADQLDVQTRPGIMASLLFANAMGVMYGSISLAASACAVAGSGKHKFSGYPRSKARCRSCGMTLFRMAQHG</sequence>
<dbReference type="EMBL" id="LAZR01007885">
    <property type="protein sequence ID" value="KKM82298.1"/>
    <property type="molecule type" value="Genomic_DNA"/>
</dbReference>
<accession>A0A0F9KK36</accession>
<dbReference type="AlphaFoldDB" id="A0A0F9KK36"/>
<proteinExistence type="predicted"/>
<protein>
    <submittedName>
        <fullName evidence="2">Uncharacterized protein</fullName>
    </submittedName>
</protein>
<comment type="caution">
    <text evidence="2">The sequence shown here is derived from an EMBL/GenBank/DDBJ whole genome shotgun (WGS) entry which is preliminary data.</text>
</comment>